<sequence length="540" mass="60932">MSTINSNFQIVFVSVVFILCTFFGHAAPPHQHNANYKTASNDGAESLQNYIGNMALTDIELKKLAQFAIVWCHNNALILRPIGKEDRVDIAEFAPISLFPSPFPRDAFDRAMKVQEAMNLLYFRVARDHDFLMNAYKDTIRSDEFIAKLVGIVKEVQEEGIRQPITLMLQRADYLLNVVEDNETKEVKYEPKQVEVNTGAIGGMGLKRRTTELHRRMIEKVGLDASTERVPENRPDAALVDALHMAWELFGDPDAILVKLEAIASPFVYDGRYNDEELAKKSGNRIKVESYSLSDKSERENSTKRLQLDMEDFSLRLDGRRVAVVYSGQSALGCNHIGEAGMEFRRIIERSTAIKVPSLAIAISSSKKVQQMLAMPGALERFFPNPEDAATVADIRATFAGLWGLEHNDEKTQRIIQDAIENPGNYVLKPNKECGGNNFYDEEIAEKLKEFTPTERAAHILMQKLQPMVVKNYLVRPFNEPKLEDVIPELGVYGFLLGNLHDGRVLHNAHQGYHFRTKLSHVNEAGISAGFGYYDTAYLF</sequence>
<keyword evidence="17" id="KW-1185">Reference proteome</keyword>
<protein>
    <recommendedName>
        <fullName evidence="4 12">Glutathione synthetase</fullName>
        <shortName evidence="12">GSH-S</shortName>
        <ecNumber evidence="3 12">6.3.2.3</ecNumber>
    </recommendedName>
</protein>
<comment type="cofactor">
    <cofactor evidence="12 14">
        <name>Mg(2+)</name>
        <dbReference type="ChEBI" id="CHEBI:18420"/>
    </cofactor>
    <text evidence="12 14">Binds 1 Mg(2+) ion per subunit.</text>
</comment>
<evidence type="ECO:0000256" key="4">
    <source>
        <dbReference type="ARBA" id="ARBA00020821"/>
    </source>
</evidence>
<keyword evidence="5 12" id="KW-0436">Ligase</keyword>
<dbReference type="InterPro" id="IPR014042">
    <property type="entry name" value="Glutathione_synthase_a-hlx"/>
</dbReference>
<dbReference type="InterPro" id="IPR014049">
    <property type="entry name" value="Glutathione_synthase_N_euk"/>
</dbReference>
<feature type="binding site" evidence="13">
    <location>
        <begin position="429"/>
        <end position="438"/>
    </location>
    <ligand>
        <name>ATP</name>
        <dbReference type="ChEBI" id="CHEBI:30616"/>
    </ligand>
</feature>
<dbReference type="PANTHER" id="PTHR11130:SF0">
    <property type="entry name" value="GLUTATHIONE SYNTHETASE"/>
    <property type="match status" value="1"/>
</dbReference>
<dbReference type="Proteomes" id="UP000887572">
    <property type="component" value="Unplaced"/>
</dbReference>
<feature type="signal peptide" evidence="15">
    <location>
        <begin position="1"/>
        <end position="26"/>
    </location>
</feature>
<feature type="domain" description="Glutathione synthase substrate-binding" evidence="16">
    <location>
        <begin position="268"/>
        <end position="361"/>
    </location>
</feature>
<evidence type="ECO:0000256" key="14">
    <source>
        <dbReference type="PIRSR" id="PIRSR001558-2"/>
    </source>
</evidence>
<dbReference type="Gene3D" id="3.30.1490.80">
    <property type="match status" value="1"/>
</dbReference>
<comment type="pathway">
    <text evidence="1 12">Sulfur metabolism; glutathione biosynthesis; glutathione from L-cysteine and L-glutamate: step 2/2.</text>
</comment>
<evidence type="ECO:0000313" key="18">
    <source>
        <dbReference type="WBParaSite" id="Gr19_v10_g13735.t1"/>
    </source>
</evidence>
<dbReference type="GO" id="GO:0005829">
    <property type="term" value="C:cytosol"/>
    <property type="evidence" value="ECO:0007669"/>
    <property type="project" value="TreeGrafter"/>
</dbReference>
<comment type="similarity">
    <text evidence="2 12">Belongs to the eukaryotic GSH synthase family.</text>
</comment>
<dbReference type="PANTHER" id="PTHR11130">
    <property type="entry name" value="GLUTATHIONE SYNTHETASE"/>
    <property type="match status" value="1"/>
</dbReference>
<evidence type="ECO:0000313" key="17">
    <source>
        <dbReference type="Proteomes" id="UP000887572"/>
    </source>
</evidence>
<dbReference type="GO" id="GO:0004363">
    <property type="term" value="F:glutathione synthase activity"/>
    <property type="evidence" value="ECO:0007669"/>
    <property type="project" value="UniProtKB-UniRule"/>
</dbReference>
<evidence type="ECO:0000256" key="12">
    <source>
        <dbReference type="PIRNR" id="PIRNR001558"/>
    </source>
</evidence>
<reference evidence="18" key="1">
    <citation type="submission" date="2022-11" db="UniProtKB">
        <authorList>
            <consortium name="WormBaseParasite"/>
        </authorList>
    </citation>
    <scope>IDENTIFICATION</scope>
</reference>
<dbReference type="WBParaSite" id="Gr19_v10_g13735.t1">
    <property type="protein sequence ID" value="Gr19_v10_g13735.t1"/>
    <property type="gene ID" value="Gr19_v10_g13735"/>
</dbReference>
<accession>A0A914H518</accession>
<keyword evidence="15" id="KW-0732">Signal</keyword>
<dbReference type="InterPro" id="IPR005615">
    <property type="entry name" value="Glutathione_synthase"/>
</dbReference>
<evidence type="ECO:0000259" key="16">
    <source>
        <dbReference type="Pfam" id="PF03199"/>
    </source>
</evidence>
<feature type="binding site" evidence="13">
    <location>
        <position position="440"/>
    </location>
    <ligand>
        <name>ATP</name>
        <dbReference type="ChEBI" id="CHEBI:30616"/>
    </ligand>
</feature>
<keyword evidence="6 12" id="KW-0317">Glutathione biosynthesis</keyword>
<keyword evidence="8 12" id="KW-0547">Nucleotide-binding</keyword>
<feature type="binding site" evidence="13">
    <location>
        <position position="489"/>
    </location>
    <ligand>
        <name>ATP</name>
        <dbReference type="ChEBI" id="CHEBI:30616"/>
    </ligand>
</feature>
<keyword evidence="9 12" id="KW-0067">ATP-binding</keyword>
<feature type="chain" id="PRO_5038091740" description="Glutathione synthetase" evidence="15">
    <location>
        <begin position="27"/>
        <end position="540"/>
    </location>
</feature>
<keyword evidence="7 12" id="KW-0479">Metal-binding</keyword>
<evidence type="ECO:0000256" key="6">
    <source>
        <dbReference type="ARBA" id="ARBA00022684"/>
    </source>
</evidence>
<dbReference type="GO" id="GO:0000287">
    <property type="term" value="F:magnesium ion binding"/>
    <property type="evidence" value="ECO:0007669"/>
    <property type="project" value="UniProtKB-UniRule"/>
</dbReference>
<dbReference type="InterPro" id="IPR037013">
    <property type="entry name" value="GSH-S_sub-bd_sf"/>
</dbReference>
<evidence type="ECO:0000256" key="1">
    <source>
        <dbReference type="ARBA" id="ARBA00004965"/>
    </source>
</evidence>
<dbReference type="Pfam" id="PF03199">
    <property type="entry name" value="GSH_synthase"/>
    <property type="match status" value="1"/>
</dbReference>
<dbReference type="AlphaFoldDB" id="A0A914H518"/>
<name>A0A914H518_GLORO</name>
<evidence type="ECO:0000256" key="10">
    <source>
        <dbReference type="ARBA" id="ARBA00022842"/>
    </source>
</evidence>
<feature type="binding site" evidence="13">
    <location>
        <position position="518"/>
    </location>
    <ligand>
        <name>ATP</name>
        <dbReference type="ChEBI" id="CHEBI:30616"/>
    </ligand>
</feature>
<comment type="catalytic activity">
    <reaction evidence="11">
        <text>gamma-L-glutamyl-L-cysteine + glycine + ATP = glutathione + ADP + phosphate + H(+)</text>
        <dbReference type="Rhea" id="RHEA:13557"/>
        <dbReference type="ChEBI" id="CHEBI:15378"/>
        <dbReference type="ChEBI" id="CHEBI:30616"/>
        <dbReference type="ChEBI" id="CHEBI:43474"/>
        <dbReference type="ChEBI" id="CHEBI:57305"/>
        <dbReference type="ChEBI" id="CHEBI:57925"/>
        <dbReference type="ChEBI" id="CHEBI:58173"/>
        <dbReference type="ChEBI" id="CHEBI:456216"/>
        <dbReference type="EC" id="6.3.2.3"/>
    </reaction>
    <physiologicalReaction direction="left-to-right" evidence="11">
        <dbReference type="Rhea" id="RHEA:13558"/>
    </physiologicalReaction>
</comment>
<feature type="binding site" evidence="14">
    <location>
        <position position="433"/>
    </location>
    <ligand>
        <name>Mg(2+)</name>
        <dbReference type="ChEBI" id="CHEBI:18420"/>
    </ligand>
</feature>
<dbReference type="PIRSF" id="PIRSF001558">
    <property type="entry name" value="GSHase"/>
    <property type="match status" value="1"/>
</dbReference>
<keyword evidence="10 12" id="KW-0460">Magnesium</keyword>
<organism evidence="17 18">
    <name type="scientific">Globodera rostochiensis</name>
    <name type="common">Golden nematode worm</name>
    <name type="synonym">Heterodera rostochiensis</name>
    <dbReference type="NCBI Taxonomy" id="31243"/>
    <lineage>
        <taxon>Eukaryota</taxon>
        <taxon>Metazoa</taxon>
        <taxon>Ecdysozoa</taxon>
        <taxon>Nematoda</taxon>
        <taxon>Chromadorea</taxon>
        <taxon>Rhabditida</taxon>
        <taxon>Tylenchina</taxon>
        <taxon>Tylenchomorpha</taxon>
        <taxon>Tylenchoidea</taxon>
        <taxon>Heteroderidae</taxon>
        <taxon>Heteroderinae</taxon>
        <taxon>Globodera</taxon>
    </lineage>
</organism>
<feature type="binding site" evidence="13">
    <location>
        <position position="524"/>
    </location>
    <ligand>
        <name>ATP</name>
        <dbReference type="ChEBI" id="CHEBI:30616"/>
    </ligand>
</feature>
<evidence type="ECO:0000256" key="8">
    <source>
        <dbReference type="ARBA" id="ARBA00022741"/>
    </source>
</evidence>
<evidence type="ECO:0000256" key="13">
    <source>
        <dbReference type="PIRSR" id="PIRSR001558-1"/>
    </source>
</evidence>
<evidence type="ECO:0000256" key="3">
    <source>
        <dbReference type="ARBA" id="ARBA00012214"/>
    </source>
</evidence>
<dbReference type="InterPro" id="IPR014709">
    <property type="entry name" value="Glutathione_synthase_C_euk"/>
</dbReference>
<dbReference type="SUPFAM" id="SSF56059">
    <property type="entry name" value="Glutathione synthetase ATP-binding domain-like"/>
    <property type="match status" value="1"/>
</dbReference>
<proteinExistence type="inferred from homology"/>
<dbReference type="Gene3D" id="3.30.1490.50">
    <property type="match status" value="1"/>
</dbReference>
<dbReference type="InterPro" id="IPR004887">
    <property type="entry name" value="GSH_synth_subst-bd"/>
</dbReference>
<evidence type="ECO:0000256" key="5">
    <source>
        <dbReference type="ARBA" id="ARBA00022598"/>
    </source>
</evidence>
<feature type="binding site" evidence="13">
    <location>
        <position position="516"/>
    </location>
    <ligand>
        <name>substrate</name>
    </ligand>
</feature>
<feature type="binding site" evidence="13">
    <location>
        <position position="367"/>
    </location>
    <ligand>
        <name>ATP</name>
        <dbReference type="ChEBI" id="CHEBI:30616"/>
    </ligand>
</feature>
<evidence type="ECO:0000256" key="7">
    <source>
        <dbReference type="ARBA" id="ARBA00022723"/>
    </source>
</evidence>
<evidence type="ECO:0000256" key="2">
    <source>
        <dbReference type="ARBA" id="ARBA00010385"/>
    </source>
</evidence>
<dbReference type="Gene3D" id="3.30.470.20">
    <property type="entry name" value="ATP-grasp fold, B domain"/>
    <property type="match status" value="1"/>
</dbReference>
<dbReference type="Pfam" id="PF03917">
    <property type="entry name" value="GSH_synth_ATP"/>
    <property type="match status" value="1"/>
</dbReference>
<dbReference type="GO" id="GO:0043295">
    <property type="term" value="F:glutathione binding"/>
    <property type="evidence" value="ECO:0007669"/>
    <property type="project" value="UniProtKB-UniRule"/>
</dbReference>
<evidence type="ECO:0000256" key="9">
    <source>
        <dbReference type="ARBA" id="ARBA00022840"/>
    </source>
</evidence>
<evidence type="ECO:0000256" key="11">
    <source>
        <dbReference type="ARBA" id="ARBA00048871"/>
    </source>
</evidence>
<dbReference type="GO" id="GO:0005524">
    <property type="term" value="F:ATP binding"/>
    <property type="evidence" value="ECO:0007669"/>
    <property type="project" value="UniProtKB-UniRule"/>
</dbReference>
<dbReference type="Gene3D" id="1.10.1080.10">
    <property type="entry name" value="Glutathione Synthetase, Chain A, domain 3"/>
    <property type="match status" value="1"/>
</dbReference>
<evidence type="ECO:0000256" key="15">
    <source>
        <dbReference type="SAM" id="SignalP"/>
    </source>
</evidence>
<dbReference type="EC" id="6.3.2.3" evidence="3 12"/>
<dbReference type="Gene3D" id="3.40.50.1760">
    <property type="entry name" value="Glutathione synthase, substrate-binding domain superfamily, eukaryotic"/>
    <property type="match status" value="1"/>
</dbReference>